<dbReference type="PATRIC" id="fig|1003195.29.peg.2482"/>
<organism evidence="2 3">
    <name type="scientific">Streptantibioticus cattleyicolor (strain ATCC 35852 / DSM 46488 / JCM 4925 / NBRC 14057 / NRRL 8057)</name>
    <name type="common">Streptomyces cattleya</name>
    <dbReference type="NCBI Taxonomy" id="1003195"/>
    <lineage>
        <taxon>Bacteria</taxon>
        <taxon>Bacillati</taxon>
        <taxon>Actinomycetota</taxon>
        <taxon>Actinomycetes</taxon>
        <taxon>Kitasatosporales</taxon>
        <taxon>Streptomycetaceae</taxon>
        <taxon>Streptantibioticus</taxon>
    </lineage>
</organism>
<dbReference type="AlphaFoldDB" id="G8WU27"/>
<keyword evidence="3" id="KW-1185">Reference proteome</keyword>
<proteinExistence type="predicted"/>
<evidence type="ECO:0000313" key="3">
    <source>
        <dbReference type="Proteomes" id="UP000007842"/>
    </source>
</evidence>
<sequence>MAAAVPPPNGGTAERDKLPATCGPLTPPCVEHATRPDIGGEPPPTPR</sequence>
<dbReference type="STRING" id="1003195.SCATT_24780"/>
<dbReference type="HOGENOM" id="CLU_3173555_0_0_11"/>
<name>G8WU27_STREN</name>
<dbReference type="Proteomes" id="UP000007842">
    <property type="component" value="Chromosome"/>
</dbReference>
<evidence type="ECO:0000256" key="1">
    <source>
        <dbReference type="SAM" id="MobiDB-lite"/>
    </source>
</evidence>
<reference evidence="3" key="1">
    <citation type="submission" date="2011-12" db="EMBL/GenBank/DDBJ databases">
        <title>Complete genome sequence of Streptomyces cattleya strain DSM 46488.</title>
        <authorList>
            <person name="Ou H.-Y."/>
            <person name="Li P."/>
            <person name="Zhao C."/>
            <person name="O'Hagan D."/>
            <person name="Deng Z."/>
        </authorList>
    </citation>
    <scope>NUCLEOTIDE SEQUENCE [LARGE SCALE GENOMIC DNA]</scope>
    <source>
        <strain evidence="3">ATCC 35852 / DSM 46488 / JCM 4925 / NBRC 14057 / NRRL 8057</strain>
    </source>
</reference>
<evidence type="ECO:0000313" key="2">
    <source>
        <dbReference type="EMBL" id="AEW94849.1"/>
    </source>
</evidence>
<feature type="region of interest" description="Disordered" evidence="1">
    <location>
        <begin position="1"/>
        <end position="47"/>
    </location>
</feature>
<dbReference type="EMBL" id="CP003219">
    <property type="protein sequence ID" value="AEW94849.1"/>
    <property type="molecule type" value="Genomic_DNA"/>
</dbReference>
<gene>
    <name evidence="2" type="ordered locus">SCATT_24780</name>
</gene>
<accession>G8WU27</accession>
<dbReference type="KEGG" id="scy:SCATT_24780"/>
<protein>
    <submittedName>
        <fullName evidence="2">Uncharacterized protein</fullName>
    </submittedName>
</protein>